<dbReference type="Proteomes" id="UP000694871">
    <property type="component" value="Unplaced"/>
</dbReference>
<sequence>MGRDVDYQPCPISPRPGGKMKKLFFVGFPVATLVFFVLFLVFMGLYLGQTFSEPAKQLRECQSQMENQSAQMQTQNASLRRRVEETQEAAKKEAGILSYQMEAMNKNLTETQKNWHSCQEQLSILKDNFTSLVAEESLQTEAIKNLQQQLAEKSKQLNDEQRKSQEERKHHQAEIQQLWDQLAQKQQDNSNGAGGGRDLAGLSVTLLTIFMAGFLSV</sequence>
<evidence type="ECO:0000256" key="3">
    <source>
        <dbReference type="SAM" id="Phobius"/>
    </source>
</evidence>
<feature type="compositionally biased region" description="Basic and acidic residues" evidence="2">
    <location>
        <begin position="154"/>
        <end position="173"/>
    </location>
</feature>
<accession>A0ABM1L8D2</accession>
<proteinExistence type="predicted"/>
<keyword evidence="3" id="KW-0812">Transmembrane</keyword>
<feature type="transmembrane region" description="Helical" evidence="3">
    <location>
        <begin position="23"/>
        <end position="47"/>
    </location>
</feature>
<feature type="coiled-coil region" evidence="1">
    <location>
        <begin position="62"/>
        <end position="89"/>
    </location>
</feature>
<name>A0ABM1L8D2_GEKJA</name>
<dbReference type="GeneID" id="107123477"/>
<evidence type="ECO:0000256" key="1">
    <source>
        <dbReference type="SAM" id="Coils"/>
    </source>
</evidence>
<evidence type="ECO:0000313" key="5">
    <source>
        <dbReference type="RefSeq" id="XP_015282219.1"/>
    </source>
</evidence>
<keyword evidence="1" id="KW-0175">Coiled coil</keyword>
<gene>
    <name evidence="5" type="primary">LOC107123477</name>
</gene>
<protein>
    <submittedName>
        <fullName evidence="5">Uncharacterized protein LOC107123477</fullName>
    </submittedName>
</protein>
<keyword evidence="3" id="KW-1133">Transmembrane helix</keyword>
<keyword evidence="3" id="KW-0472">Membrane</keyword>
<feature type="region of interest" description="Disordered" evidence="2">
    <location>
        <begin position="154"/>
        <end position="174"/>
    </location>
</feature>
<reference evidence="5" key="1">
    <citation type="submission" date="2025-08" db="UniProtKB">
        <authorList>
            <consortium name="RefSeq"/>
        </authorList>
    </citation>
    <scope>IDENTIFICATION</scope>
</reference>
<evidence type="ECO:0000256" key="2">
    <source>
        <dbReference type="SAM" id="MobiDB-lite"/>
    </source>
</evidence>
<keyword evidence="4" id="KW-1185">Reference proteome</keyword>
<organism evidence="4 5">
    <name type="scientific">Gekko japonicus</name>
    <name type="common">Schlegel's Japanese gecko</name>
    <dbReference type="NCBI Taxonomy" id="146911"/>
    <lineage>
        <taxon>Eukaryota</taxon>
        <taxon>Metazoa</taxon>
        <taxon>Chordata</taxon>
        <taxon>Craniata</taxon>
        <taxon>Vertebrata</taxon>
        <taxon>Euteleostomi</taxon>
        <taxon>Lepidosauria</taxon>
        <taxon>Squamata</taxon>
        <taxon>Bifurcata</taxon>
        <taxon>Gekkota</taxon>
        <taxon>Gekkonidae</taxon>
        <taxon>Gekkoninae</taxon>
        <taxon>Gekko</taxon>
    </lineage>
</organism>
<dbReference type="RefSeq" id="XP_015282219.1">
    <property type="nucleotide sequence ID" value="XM_015426733.1"/>
</dbReference>
<evidence type="ECO:0000313" key="4">
    <source>
        <dbReference type="Proteomes" id="UP000694871"/>
    </source>
</evidence>